<gene>
    <name evidence="1" type="ORF">LCGC14_0109980</name>
</gene>
<organism evidence="1">
    <name type="scientific">marine sediment metagenome</name>
    <dbReference type="NCBI Taxonomy" id="412755"/>
    <lineage>
        <taxon>unclassified sequences</taxon>
        <taxon>metagenomes</taxon>
        <taxon>ecological metagenomes</taxon>
    </lineage>
</organism>
<protein>
    <recommendedName>
        <fullName evidence="2">Periplasmic/secreted protein</fullName>
    </recommendedName>
</protein>
<dbReference type="Gene3D" id="3.30.70.2970">
    <property type="entry name" value="Protein of unknown function (DUF541), domain 2"/>
    <property type="match status" value="1"/>
</dbReference>
<dbReference type="InterPro" id="IPR007497">
    <property type="entry name" value="SIMPL/DUF541"/>
</dbReference>
<reference evidence="1" key="1">
    <citation type="journal article" date="2015" name="Nature">
        <title>Complex archaea that bridge the gap between prokaryotes and eukaryotes.</title>
        <authorList>
            <person name="Spang A."/>
            <person name="Saw J.H."/>
            <person name="Jorgensen S.L."/>
            <person name="Zaremba-Niedzwiedzka K."/>
            <person name="Martijn J."/>
            <person name="Lind A.E."/>
            <person name="van Eijk R."/>
            <person name="Schleper C."/>
            <person name="Guy L."/>
            <person name="Ettema T.J."/>
        </authorList>
    </citation>
    <scope>NUCLEOTIDE SEQUENCE</scope>
</reference>
<dbReference type="AlphaFoldDB" id="A0A0F9VAD9"/>
<proteinExistence type="predicted"/>
<evidence type="ECO:0008006" key="2">
    <source>
        <dbReference type="Google" id="ProtNLM"/>
    </source>
</evidence>
<dbReference type="Pfam" id="PF04402">
    <property type="entry name" value="SIMPL"/>
    <property type="match status" value="1"/>
</dbReference>
<sequence>MRHLSKLALLFGLATLTLPALADQQHYNQVSLRAEVQQSVSHDTLRVTFYAEDQDAEPAKLAERITRRLNQGLETARGTNGVKVSSGNRSSHPVYDDKHQTIVAWRERGEIILESTDFPRLTSLTAQLLNDLSLGDMQFSLSPTTRRTTEDELIKRAIEAFRARSDIATRSLGGSGYKIVSLNLNTQFMQPPVMFRGASKMSMAADREMSVPSVEGGQADVTVSADGVIEVSIP</sequence>
<dbReference type="PANTHER" id="PTHR34387:SF1">
    <property type="entry name" value="PERIPLASMIC IMMUNOGENIC PROTEIN"/>
    <property type="match status" value="1"/>
</dbReference>
<comment type="caution">
    <text evidence="1">The sequence shown here is derived from an EMBL/GenBank/DDBJ whole genome shotgun (WGS) entry which is preliminary data.</text>
</comment>
<dbReference type="InterPro" id="IPR052022">
    <property type="entry name" value="26kDa_periplasmic_antigen"/>
</dbReference>
<dbReference type="EMBL" id="LAZR01000032">
    <property type="protein sequence ID" value="KKO02136.1"/>
    <property type="molecule type" value="Genomic_DNA"/>
</dbReference>
<accession>A0A0F9VAD9</accession>
<dbReference type="Gene3D" id="3.30.110.170">
    <property type="entry name" value="Protein of unknown function (DUF541), domain 1"/>
    <property type="match status" value="1"/>
</dbReference>
<name>A0A0F9VAD9_9ZZZZ</name>
<dbReference type="PANTHER" id="PTHR34387">
    <property type="entry name" value="SLR1258 PROTEIN"/>
    <property type="match status" value="1"/>
</dbReference>
<dbReference type="GO" id="GO:0006974">
    <property type="term" value="P:DNA damage response"/>
    <property type="evidence" value="ECO:0007669"/>
    <property type="project" value="TreeGrafter"/>
</dbReference>
<evidence type="ECO:0000313" key="1">
    <source>
        <dbReference type="EMBL" id="KKO02136.1"/>
    </source>
</evidence>